<keyword evidence="3" id="KW-1185">Reference proteome</keyword>
<dbReference type="KEGG" id="vg:5470267"/>
<dbReference type="GeneID" id="5470267"/>
<accession>A7K825</accession>
<sequence length="69" mass="8121">MMMNSWRPSWWASLLSSFPETNFTRRRVSTPSFFPGKTSYKYRAMRNPRTLSPRNSRRSNVSPFSSKGL</sequence>
<evidence type="ECO:0000313" key="3">
    <source>
        <dbReference type="Proteomes" id="UP000202420"/>
    </source>
</evidence>
<feature type="compositionally biased region" description="Low complexity" evidence="1">
    <location>
        <begin position="52"/>
        <end position="69"/>
    </location>
</feature>
<gene>
    <name evidence="2" type="primary">z065R</name>
    <name evidence="2" type="ORF">ATCV1_z065R</name>
</gene>
<dbReference type="EMBL" id="EF101928">
    <property type="protein sequence ID" value="ABT16199.1"/>
    <property type="molecule type" value="Genomic_DNA"/>
</dbReference>
<evidence type="ECO:0000313" key="2">
    <source>
        <dbReference type="EMBL" id="ABT16199.1"/>
    </source>
</evidence>
<organism evidence="2 3">
    <name type="scientific">Chlorovirus heliozoae</name>
    <dbReference type="NCBI Taxonomy" id="322019"/>
    <lineage>
        <taxon>Viruses</taxon>
        <taxon>Varidnaviria</taxon>
        <taxon>Bamfordvirae</taxon>
        <taxon>Nucleocytoviricota</taxon>
        <taxon>Megaviricetes</taxon>
        <taxon>Algavirales</taxon>
        <taxon>Phycodnaviridae</taxon>
        <taxon>Chlorovirus</taxon>
    </lineage>
</organism>
<dbReference type="Proteomes" id="UP000202420">
    <property type="component" value="Segment"/>
</dbReference>
<proteinExistence type="predicted"/>
<protein>
    <submittedName>
        <fullName evidence="2">Uncharacterized protein z065R</fullName>
    </submittedName>
</protein>
<reference evidence="2 3" key="1">
    <citation type="submission" date="2006-09" db="EMBL/GenBank/DDBJ databases">
        <title>Sequence and annotation of the 288-kb ATCV-1 virus that infects an endosymbiotic Chlorella strain of the heliozoon Acanthocystis turfacea.</title>
        <authorList>
            <person name="Fitzgerald L.A."/>
            <person name="Graves M.V."/>
            <person name="Li X."/>
            <person name="Pfitzner A.J.P."/>
            <person name="Hartigan J."/>
            <person name="Van Etten J.L."/>
        </authorList>
    </citation>
    <scope>NUCLEOTIDE SEQUENCE [LARGE SCALE GENOMIC DNA]</scope>
    <source>
        <strain evidence="2 3">ATCV-1</strain>
    </source>
</reference>
<feature type="region of interest" description="Disordered" evidence="1">
    <location>
        <begin position="44"/>
        <end position="69"/>
    </location>
</feature>
<evidence type="ECO:0000256" key="1">
    <source>
        <dbReference type="SAM" id="MobiDB-lite"/>
    </source>
</evidence>
<dbReference type="RefSeq" id="YP_001426546.1">
    <property type="nucleotide sequence ID" value="NC_008724.1"/>
</dbReference>
<name>A7K825_9PHYC</name>